<evidence type="ECO:0000256" key="4">
    <source>
        <dbReference type="ARBA" id="ARBA00023315"/>
    </source>
</evidence>
<dbReference type="RefSeq" id="XP_033458030.1">
    <property type="nucleotide sequence ID" value="XM_033605275.1"/>
</dbReference>
<evidence type="ECO:0000256" key="2">
    <source>
        <dbReference type="ARBA" id="ARBA00009861"/>
    </source>
</evidence>
<reference evidence="6" key="3">
    <citation type="submission" date="2025-08" db="UniProtKB">
        <authorList>
            <consortium name="RefSeq"/>
        </authorList>
    </citation>
    <scope>IDENTIFICATION</scope>
    <source>
        <strain evidence="6">CBS 342.82</strain>
    </source>
</reference>
<evidence type="ECO:0000313" key="6">
    <source>
        <dbReference type="RefSeq" id="XP_033458030.1"/>
    </source>
</evidence>
<dbReference type="OrthoDB" id="21502at2759"/>
<dbReference type="GeneID" id="54363075"/>
<dbReference type="PANTHER" id="PTHR31896:SF69">
    <property type="entry name" value="FAMILY REGULATORY PROTEIN, PUTATIVE (AFU_ORTHOLOGUE AFUA_3G14730)-RELATED"/>
    <property type="match status" value="1"/>
</dbReference>
<comment type="pathway">
    <text evidence="1">Secondary metabolite biosynthesis.</text>
</comment>
<accession>A0A6J3M0H3</accession>
<comment type="similarity">
    <text evidence="2">Belongs to the plant acyltransferase family.</text>
</comment>
<keyword evidence="5" id="KW-1185">Reference proteome</keyword>
<dbReference type="AlphaFoldDB" id="A0A6J3M0H3"/>
<dbReference type="InterPro" id="IPR023213">
    <property type="entry name" value="CAT-like_dom_sf"/>
</dbReference>
<evidence type="ECO:0000256" key="3">
    <source>
        <dbReference type="ARBA" id="ARBA00022679"/>
    </source>
</evidence>
<proteinExistence type="inferred from homology"/>
<reference evidence="6" key="1">
    <citation type="submission" date="2020-01" db="EMBL/GenBank/DDBJ databases">
        <authorList>
            <consortium name="DOE Joint Genome Institute"/>
            <person name="Haridas S."/>
            <person name="Albert R."/>
            <person name="Binder M."/>
            <person name="Bloem J."/>
            <person name="Labutti K."/>
            <person name="Salamov A."/>
            <person name="Andreopoulos B."/>
            <person name="Baker S.E."/>
            <person name="Barry K."/>
            <person name="Bills G."/>
            <person name="Bluhm B.H."/>
            <person name="Cannon C."/>
            <person name="Castanera R."/>
            <person name="Culley D.E."/>
            <person name="Daum C."/>
            <person name="Ezra D."/>
            <person name="Gonzalez J.B."/>
            <person name="Henrissat B."/>
            <person name="Kuo A."/>
            <person name="Liang C."/>
            <person name="Lipzen A."/>
            <person name="Lutzoni F."/>
            <person name="Magnuson J."/>
            <person name="Mondo S."/>
            <person name="Nolan M."/>
            <person name="Ohm R."/>
            <person name="Pangilinan J."/>
            <person name="Park H.-J."/>
            <person name="Ramirez L."/>
            <person name="Alfaro M."/>
            <person name="Sun H."/>
            <person name="Tritt A."/>
            <person name="Yoshinaga Y."/>
            <person name="Zwiers L.-H."/>
            <person name="Turgeon B.G."/>
            <person name="Goodwin S.B."/>
            <person name="Spatafora J.W."/>
            <person name="Crous P.W."/>
            <person name="Grigoriev I.V."/>
        </authorList>
    </citation>
    <scope>NUCLEOTIDE SEQUENCE</scope>
    <source>
        <strain evidence="6">CBS 342.82</strain>
    </source>
</reference>
<dbReference type="InterPro" id="IPR051283">
    <property type="entry name" value="Sec_Metabolite_Acyltrans"/>
</dbReference>
<evidence type="ECO:0000313" key="5">
    <source>
        <dbReference type="Proteomes" id="UP000504637"/>
    </source>
</evidence>
<sequence>MLFGQKPTPPALIATDTIVPFHFKDDTLMKNVIMDFYQLFDDVLDPERIHSAIEQLITQNGQWRKCGARIRTNSAGKTDFHIPAHFDRNTRPAVDFHHYDHPMPLEDHPIYPLIPRASGVPQTFKCPTELEQLVAPHGIPSGVDHWVNSDCPLIIFTVVTFSNASFISIKWSHATMDGVTIQAFWQGITAVLANKPEKIPTFAGFDEDPLLPLTTMTAGEEYALHDKCSSGWVFAKFAVNFITEMALHKAEQRYICVPGAYFEEMKRMALAEAKAKATDPNAKIWLSENDVVLSWWSKTVVAALEIPDDVPIAISNTMDIRDFTYGKIPRNSMYMGNALDTAVTFISAKELLEQPLTDISLRTRNDMVRLRSQKQIEAKMALDKAAGGTQFLGPANQVQLLLTNWRKFDFYGFDFSGAIKPGSDSRKGRTTRPGQPATCFFNTFSKMNLRNVGPVIGKDSAGNWWLQWRLRTSAWPKVEKRLMEMTQFGWQQPQIASKL</sequence>
<dbReference type="Gene3D" id="3.30.559.10">
    <property type="entry name" value="Chloramphenicol acetyltransferase-like domain"/>
    <property type="match status" value="2"/>
</dbReference>
<dbReference type="Proteomes" id="UP000504637">
    <property type="component" value="Unplaced"/>
</dbReference>
<name>A0A6J3M0H3_9PEZI</name>
<keyword evidence="4" id="KW-0012">Acyltransferase</keyword>
<dbReference type="PANTHER" id="PTHR31896">
    <property type="entry name" value="FAMILY REGULATORY PROTEIN, PUTATIVE (AFU_ORTHOLOGUE AFUA_3G14730)-RELATED"/>
    <property type="match status" value="1"/>
</dbReference>
<protein>
    <recommendedName>
        <fullName evidence="7">LysR family regulatory protein</fullName>
    </recommendedName>
</protein>
<dbReference type="GO" id="GO:0016746">
    <property type="term" value="F:acyltransferase activity"/>
    <property type="evidence" value="ECO:0007669"/>
    <property type="project" value="UniProtKB-KW"/>
</dbReference>
<dbReference type="Pfam" id="PF02458">
    <property type="entry name" value="Transferase"/>
    <property type="match status" value="1"/>
</dbReference>
<evidence type="ECO:0008006" key="7">
    <source>
        <dbReference type="Google" id="ProtNLM"/>
    </source>
</evidence>
<organism evidence="6">
    <name type="scientific">Dissoconium aciculare CBS 342.82</name>
    <dbReference type="NCBI Taxonomy" id="1314786"/>
    <lineage>
        <taxon>Eukaryota</taxon>
        <taxon>Fungi</taxon>
        <taxon>Dikarya</taxon>
        <taxon>Ascomycota</taxon>
        <taxon>Pezizomycotina</taxon>
        <taxon>Dothideomycetes</taxon>
        <taxon>Dothideomycetidae</taxon>
        <taxon>Mycosphaerellales</taxon>
        <taxon>Dissoconiaceae</taxon>
        <taxon>Dissoconium</taxon>
    </lineage>
</organism>
<keyword evidence="3" id="KW-0808">Transferase</keyword>
<gene>
    <name evidence="6" type="ORF">K489DRAFT_382038</name>
</gene>
<reference evidence="6" key="2">
    <citation type="submission" date="2020-04" db="EMBL/GenBank/DDBJ databases">
        <authorList>
            <consortium name="NCBI Genome Project"/>
        </authorList>
    </citation>
    <scope>NUCLEOTIDE SEQUENCE</scope>
    <source>
        <strain evidence="6">CBS 342.82</strain>
    </source>
</reference>
<evidence type="ECO:0000256" key="1">
    <source>
        <dbReference type="ARBA" id="ARBA00005179"/>
    </source>
</evidence>